<reference evidence="1" key="1">
    <citation type="submission" date="2016-03" db="EMBL/GenBank/DDBJ databases">
        <authorList>
            <person name="Ploux O."/>
        </authorList>
    </citation>
    <scope>NUCLEOTIDE SEQUENCE</scope>
    <source>
        <strain evidence="1">UC10</strain>
    </source>
</reference>
<accession>A0A1Y5PZM3</accession>
<protein>
    <submittedName>
        <fullName evidence="1">Uncharacterized protein</fullName>
    </submittedName>
</protein>
<evidence type="ECO:0000313" key="1">
    <source>
        <dbReference type="EMBL" id="SBV35441.1"/>
    </source>
</evidence>
<organism evidence="1">
    <name type="scientific">uncultured Stenotrophomonas sp</name>
    <dbReference type="NCBI Taxonomy" id="165438"/>
    <lineage>
        <taxon>Bacteria</taxon>
        <taxon>Pseudomonadati</taxon>
        <taxon>Pseudomonadota</taxon>
        <taxon>Gammaproteobacteria</taxon>
        <taxon>Lysobacterales</taxon>
        <taxon>Lysobacteraceae</taxon>
        <taxon>Stenotrophomonas</taxon>
        <taxon>environmental samples</taxon>
    </lineage>
</organism>
<dbReference type="EMBL" id="FLTS01000001">
    <property type="protein sequence ID" value="SBV35441.1"/>
    <property type="molecule type" value="Genomic_DNA"/>
</dbReference>
<name>A0A1Y5PZM3_9GAMM</name>
<sequence>MLPVDDLLAEDGYLARLQARGCEVDAP</sequence>
<dbReference type="AlphaFoldDB" id="A0A1Y5PZM3"/>
<gene>
    <name evidence="1" type="ORF">STPYR_10371</name>
</gene>
<proteinExistence type="predicted"/>